<feature type="domain" description="SpoVT-AbrB" evidence="1">
    <location>
        <begin position="19"/>
        <end position="65"/>
    </location>
</feature>
<dbReference type="InterPro" id="IPR007159">
    <property type="entry name" value="SpoVT-AbrB_dom"/>
</dbReference>
<evidence type="ECO:0000313" key="3">
    <source>
        <dbReference type="Proteomes" id="UP000177501"/>
    </source>
</evidence>
<gene>
    <name evidence="2" type="ORF">A2955_01165</name>
</gene>
<dbReference type="Proteomes" id="UP000177501">
    <property type="component" value="Unassembled WGS sequence"/>
</dbReference>
<evidence type="ECO:0000313" key="2">
    <source>
        <dbReference type="EMBL" id="OGM59532.1"/>
    </source>
</evidence>
<organism evidence="2 3">
    <name type="scientific">Candidatus Woesebacteria bacterium RIFCSPLOWO2_01_FULL_37_19</name>
    <dbReference type="NCBI Taxonomy" id="1802514"/>
    <lineage>
        <taxon>Bacteria</taxon>
        <taxon>Candidatus Woeseibacteriota</taxon>
    </lineage>
</organism>
<evidence type="ECO:0000259" key="1">
    <source>
        <dbReference type="SMART" id="SM00966"/>
    </source>
</evidence>
<name>A0A1F8B662_9BACT</name>
<dbReference type="Pfam" id="PF04014">
    <property type="entry name" value="MazE_antitoxin"/>
    <property type="match status" value="1"/>
</dbReference>
<dbReference type="Gene3D" id="2.10.260.10">
    <property type="match status" value="1"/>
</dbReference>
<dbReference type="NCBIfam" id="TIGR01439">
    <property type="entry name" value="lp_hng_hel_AbrB"/>
    <property type="match status" value="1"/>
</dbReference>
<dbReference type="InterPro" id="IPR037914">
    <property type="entry name" value="SpoVT-AbrB_sf"/>
</dbReference>
<sequence>MSKAKNKQLHHGGQFYGTATIGEKGQIVIPQDARKNLNLKKGDRLLIFDMHDDMLAVVKLSQIEKISTHLSGRLEAIRKITKHKE</sequence>
<dbReference type="SMART" id="SM00966">
    <property type="entry name" value="SpoVT_AbrB"/>
    <property type="match status" value="1"/>
</dbReference>
<comment type="caution">
    <text evidence="2">The sequence shown here is derived from an EMBL/GenBank/DDBJ whole genome shotgun (WGS) entry which is preliminary data.</text>
</comment>
<dbReference type="EMBL" id="MGHA01000031">
    <property type="protein sequence ID" value="OGM59532.1"/>
    <property type="molecule type" value="Genomic_DNA"/>
</dbReference>
<dbReference type="GO" id="GO:0003677">
    <property type="term" value="F:DNA binding"/>
    <property type="evidence" value="ECO:0007669"/>
    <property type="project" value="InterPro"/>
</dbReference>
<dbReference type="AlphaFoldDB" id="A0A1F8B662"/>
<dbReference type="STRING" id="1802514.A2955_01165"/>
<dbReference type="SUPFAM" id="SSF89447">
    <property type="entry name" value="AbrB/MazE/MraZ-like"/>
    <property type="match status" value="1"/>
</dbReference>
<protein>
    <recommendedName>
        <fullName evidence="1">SpoVT-AbrB domain-containing protein</fullName>
    </recommendedName>
</protein>
<proteinExistence type="predicted"/>
<reference evidence="2 3" key="1">
    <citation type="journal article" date="2016" name="Nat. Commun.">
        <title>Thousands of microbial genomes shed light on interconnected biogeochemical processes in an aquifer system.</title>
        <authorList>
            <person name="Anantharaman K."/>
            <person name="Brown C.T."/>
            <person name="Hug L.A."/>
            <person name="Sharon I."/>
            <person name="Castelle C.J."/>
            <person name="Probst A.J."/>
            <person name="Thomas B.C."/>
            <person name="Singh A."/>
            <person name="Wilkins M.J."/>
            <person name="Karaoz U."/>
            <person name="Brodie E.L."/>
            <person name="Williams K.H."/>
            <person name="Hubbard S.S."/>
            <person name="Banfield J.F."/>
        </authorList>
    </citation>
    <scope>NUCLEOTIDE SEQUENCE [LARGE SCALE GENOMIC DNA]</scope>
</reference>
<accession>A0A1F8B662</accession>